<evidence type="ECO:0000313" key="3">
    <source>
        <dbReference type="Proteomes" id="UP000318336"/>
    </source>
</evidence>
<dbReference type="PANTHER" id="PTHR43513">
    <property type="entry name" value="DIHYDROOROTATE DEHYDROGENASE B (NAD(+)), ELECTRON TRANSFER SUBUNIT"/>
    <property type="match status" value="1"/>
</dbReference>
<feature type="domain" description="Dihydroorotate dehydrogenase electron transfer subunit iron-sulphur cluster binding" evidence="1">
    <location>
        <begin position="223"/>
        <end position="263"/>
    </location>
</feature>
<dbReference type="Gene3D" id="2.10.240.10">
    <property type="entry name" value="Dihydroorotate dehydrogenase, electron transfer subunit"/>
    <property type="match status" value="1"/>
</dbReference>
<gene>
    <name evidence="2" type="ORF">FB554_1524</name>
</gene>
<protein>
    <submittedName>
        <fullName evidence="2">Dihydroorotate dehydrogenase electron transfer subunit</fullName>
    </submittedName>
</protein>
<dbReference type="PROSITE" id="PS00197">
    <property type="entry name" value="2FE2S_FER_1"/>
    <property type="match status" value="1"/>
</dbReference>
<organism evidence="2 3">
    <name type="scientific">Barrientosiimonas humi</name>
    <dbReference type="NCBI Taxonomy" id="999931"/>
    <lineage>
        <taxon>Bacteria</taxon>
        <taxon>Bacillati</taxon>
        <taxon>Actinomycetota</taxon>
        <taxon>Actinomycetes</taxon>
        <taxon>Micrococcales</taxon>
        <taxon>Dermacoccaceae</taxon>
        <taxon>Barrientosiimonas</taxon>
    </lineage>
</organism>
<keyword evidence="3" id="KW-1185">Reference proteome</keyword>
<dbReference type="InterPro" id="IPR006058">
    <property type="entry name" value="2Fe2S_fd_BS"/>
</dbReference>
<sequence length="280" mass="29288">MTVAVTGELIATRKVGAFTHLTFVAPGVGEIARPGHLVSVAVGDAVSALVARRTVPLHAVTPSGTYGGTVDIVVDGDRDPGMRWLADRRVHDEVALIAPLGRAFPLPQEPLPCLVVGVDTAAAPLAWQARALRDRGCPVELVVAGSDDRHLFGVVEARRTIGNVTVVTPGETGLHEPLRAAVRAGVRRQDAAIVYAAARAQELAVVTPLAESLGAVTQVAIHEDMPCGTGLCSACTLPVRGRDDRVHSIRACSDGPIVRGARVVWDQYLAGLAGELEARA</sequence>
<dbReference type="EMBL" id="VFOK01000001">
    <property type="protein sequence ID" value="TQL33381.1"/>
    <property type="molecule type" value="Genomic_DNA"/>
</dbReference>
<dbReference type="Proteomes" id="UP000318336">
    <property type="component" value="Unassembled WGS sequence"/>
</dbReference>
<dbReference type="AlphaFoldDB" id="A0A542XC20"/>
<dbReference type="InterPro" id="IPR037117">
    <property type="entry name" value="Dihydroorotate_DH_ele_sf"/>
</dbReference>
<dbReference type="SUPFAM" id="SSF52343">
    <property type="entry name" value="Ferredoxin reductase-like, C-terminal NADP-linked domain"/>
    <property type="match status" value="1"/>
</dbReference>
<dbReference type="InterPro" id="IPR019480">
    <property type="entry name" value="Dihydroorotate_DH_Fe-S-bd"/>
</dbReference>
<evidence type="ECO:0000259" key="1">
    <source>
        <dbReference type="Pfam" id="PF10418"/>
    </source>
</evidence>
<dbReference type="RefSeq" id="WP_142005400.1">
    <property type="nucleotide sequence ID" value="NZ_CAJTBP010000001.1"/>
</dbReference>
<dbReference type="Pfam" id="PF10418">
    <property type="entry name" value="DHODB_Fe-S_bind"/>
    <property type="match status" value="1"/>
</dbReference>
<name>A0A542XC20_9MICO</name>
<dbReference type="InterPro" id="IPR039261">
    <property type="entry name" value="FNR_nucleotide-bd"/>
</dbReference>
<accession>A0A542XC20</accession>
<evidence type="ECO:0000313" key="2">
    <source>
        <dbReference type="EMBL" id="TQL33381.1"/>
    </source>
</evidence>
<dbReference type="GO" id="GO:0051537">
    <property type="term" value="F:2 iron, 2 sulfur cluster binding"/>
    <property type="evidence" value="ECO:0007669"/>
    <property type="project" value="InterPro"/>
</dbReference>
<dbReference type="InterPro" id="IPR050353">
    <property type="entry name" value="PyrK_electron_transfer"/>
</dbReference>
<reference evidence="2 3" key="1">
    <citation type="submission" date="2019-06" db="EMBL/GenBank/DDBJ databases">
        <title>Sequencing the genomes of 1000 actinobacteria strains.</title>
        <authorList>
            <person name="Klenk H.-P."/>
        </authorList>
    </citation>
    <scope>NUCLEOTIDE SEQUENCE [LARGE SCALE GENOMIC DNA]</scope>
    <source>
        <strain evidence="2 3">DSM 24617</strain>
    </source>
</reference>
<comment type="caution">
    <text evidence="2">The sequence shown here is derived from an EMBL/GenBank/DDBJ whole genome shotgun (WGS) entry which is preliminary data.</text>
</comment>
<dbReference type="PANTHER" id="PTHR43513:SF3">
    <property type="entry name" value="DIHYDROOROTATE DEHYDROGENASE B (NAD(+)), ELECTRON TRANSFER SUBUNIT-RELATED"/>
    <property type="match status" value="1"/>
</dbReference>
<proteinExistence type="predicted"/>
<dbReference type="OrthoDB" id="9796486at2"/>